<evidence type="ECO:0000256" key="6">
    <source>
        <dbReference type="ARBA" id="ARBA00023136"/>
    </source>
</evidence>
<protein>
    <submittedName>
        <fullName evidence="8">Uncharacterized protein</fullName>
    </submittedName>
</protein>
<keyword evidence="3" id="KW-1003">Cell membrane</keyword>
<dbReference type="KEGG" id="mhz:Metho_1293"/>
<evidence type="ECO:0000313" key="8">
    <source>
        <dbReference type="EMBL" id="AGB49516.1"/>
    </source>
</evidence>
<proteinExistence type="inferred from homology"/>
<dbReference type="PANTHER" id="PTHR39087">
    <property type="entry name" value="UPF0104 MEMBRANE PROTEIN MJ1595"/>
    <property type="match status" value="1"/>
</dbReference>
<dbReference type="Pfam" id="PF03706">
    <property type="entry name" value="LPG_synthase_TM"/>
    <property type="match status" value="1"/>
</dbReference>
<dbReference type="EMBL" id="CP003362">
    <property type="protein sequence ID" value="AGB49516.1"/>
    <property type="molecule type" value="Genomic_DNA"/>
</dbReference>
<keyword evidence="4 7" id="KW-0812">Transmembrane</keyword>
<feature type="transmembrane region" description="Helical" evidence="7">
    <location>
        <begin position="7"/>
        <end position="26"/>
    </location>
</feature>
<feature type="transmembrane region" description="Helical" evidence="7">
    <location>
        <begin position="148"/>
        <end position="169"/>
    </location>
</feature>
<feature type="transmembrane region" description="Helical" evidence="7">
    <location>
        <begin position="246"/>
        <end position="266"/>
    </location>
</feature>
<evidence type="ECO:0000256" key="7">
    <source>
        <dbReference type="SAM" id="Phobius"/>
    </source>
</evidence>
<evidence type="ECO:0000313" key="9">
    <source>
        <dbReference type="Proteomes" id="UP000010866"/>
    </source>
</evidence>
<sequence>MDKNAIRIIFAMVVSLTLLFILYSQIDIDDILYTIGLLDPFYLLIAFMLYVGNYFFRSLRFYLLLEKKISLRDLFTVVCVHNMTNNIFPARTGELSYIYLLKKIHYKKIEEGIASLLIARFLDFVSIMVLFLMATYTIGNLTPATMHLVWIITFFMLSLIMLFVMFVHFGKKVPQLFRAIAFRLKLDHINLISLLLDKTDGTIERLQLLKNYEKVFLLKLIMVSLTIWLLMYSFNFLLVRAMNIDLNFMLVVFATSFAIFTTVLPIQGIGGFGTLESGWAIGFITVGLSKDVAISSGLIYHTIILIYFLLLGIWGTMLIKKRFRNEQNHLL</sequence>
<evidence type="ECO:0000256" key="5">
    <source>
        <dbReference type="ARBA" id="ARBA00022989"/>
    </source>
</evidence>
<name>L0KWJ9_METHD</name>
<accession>L0KWJ9</accession>
<organism evidence="8 9">
    <name type="scientific">Methanomethylovorans hollandica (strain DSM 15978 / NBRC 107637 / DMS1)</name>
    <dbReference type="NCBI Taxonomy" id="867904"/>
    <lineage>
        <taxon>Archaea</taxon>
        <taxon>Methanobacteriati</taxon>
        <taxon>Methanobacteriota</taxon>
        <taxon>Stenosarchaea group</taxon>
        <taxon>Methanomicrobia</taxon>
        <taxon>Methanosarcinales</taxon>
        <taxon>Methanosarcinaceae</taxon>
        <taxon>Methanomethylovorans</taxon>
    </lineage>
</organism>
<feature type="transmembrane region" description="Helical" evidence="7">
    <location>
        <begin position="216"/>
        <end position="239"/>
    </location>
</feature>
<dbReference type="InterPro" id="IPR022791">
    <property type="entry name" value="L-PG_synthase/AglD"/>
</dbReference>
<dbReference type="OrthoDB" id="137569at2157"/>
<evidence type="ECO:0000256" key="2">
    <source>
        <dbReference type="ARBA" id="ARBA00011061"/>
    </source>
</evidence>
<evidence type="ECO:0000256" key="3">
    <source>
        <dbReference type="ARBA" id="ARBA00022475"/>
    </source>
</evidence>
<dbReference type="HOGENOM" id="CLU_048072_3_2_2"/>
<keyword evidence="5 7" id="KW-1133">Transmembrane helix</keyword>
<dbReference type="STRING" id="867904.Metho_1293"/>
<comment type="similarity">
    <text evidence="2">Belongs to the UPF0104 family.</text>
</comment>
<feature type="transmembrane region" description="Helical" evidence="7">
    <location>
        <begin position="32"/>
        <end position="56"/>
    </location>
</feature>
<dbReference type="GeneID" id="14407102"/>
<feature type="transmembrane region" description="Helical" evidence="7">
    <location>
        <begin position="298"/>
        <end position="319"/>
    </location>
</feature>
<gene>
    <name evidence="8" type="ordered locus">Metho_1293</name>
</gene>
<dbReference type="GO" id="GO:0005886">
    <property type="term" value="C:plasma membrane"/>
    <property type="evidence" value="ECO:0007669"/>
    <property type="project" value="UniProtKB-SubCell"/>
</dbReference>
<dbReference type="Proteomes" id="UP000010866">
    <property type="component" value="Chromosome"/>
</dbReference>
<feature type="transmembrane region" description="Helical" evidence="7">
    <location>
        <begin position="112"/>
        <end position="136"/>
    </location>
</feature>
<dbReference type="RefSeq" id="WP_015324682.1">
    <property type="nucleotide sequence ID" value="NC_019977.1"/>
</dbReference>
<evidence type="ECO:0000256" key="1">
    <source>
        <dbReference type="ARBA" id="ARBA00004651"/>
    </source>
</evidence>
<comment type="subcellular location">
    <subcellularLocation>
        <location evidence="1">Cell membrane</location>
        <topology evidence="1">Multi-pass membrane protein</topology>
    </subcellularLocation>
</comment>
<reference evidence="9" key="1">
    <citation type="submission" date="2012-02" db="EMBL/GenBank/DDBJ databases">
        <title>Complete sequence of chromosome of Methanomethylovorans hollandica DSM 15978.</title>
        <authorList>
            <person name="Lucas S."/>
            <person name="Copeland A."/>
            <person name="Lapidus A."/>
            <person name="Glavina del Rio T."/>
            <person name="Dalin E."/>
            <person name="Tice H."/>
            <person name="Bruce D."/>
            <person name="Goodwin L."/>
            <person name="Pitluck S."/>
            <person name="Peters L."/>
            <person name="Mikhailova N."/>
            <person name="Held B."/>
            <person name="Kyrpides N."/>
            <person name="Mavromatis K."/>
            <person name="Ivanova N."/>
            <person name="Brettin T."/>
            <person name="Detter J.C."/>
            <person name="Han C."/>
            <person name="Larimer F."/>
            <person name="Land M."/>
            <person name="Hauser L."/>
            <person name="Markowitz V."/>
            <person name="Cheng J.-F."/>
            <person name="Hugenholtz P."/>
            <person name="Woyke T."/>
            <person name="Wu D."/>
            <person name="Spring S."/>
            <person name="Schroeder M."/>
            <person name="Brambilla E."/>
            <person name="Klenk H.-P."/>
            <person name="Eisen J.A."/>
        </authorList>
    </citation>
    <scope>NUCLEOTIDE SEQUENCE [LARGE SCALE GENOMIC DNA]</scope>
    <source>
        <strain evidence="9">DSM 15978 / NBRC 107637 / DMS1</strain>
    </source>
</reference>
<dbReference type="NCBIfam" id="TIGR00374">
    <property type="entry name" value="flippase-like domain"/>
    <property type="match status" value="1"/>
</dbReference>
<keyword evidence="6 7" id="KW-0472">Membrane</keyword>
<keyword evidence="9" id="KW-1185">Reference proteome</keyword>
<dbReference type="PANTHER" id="PTHR39087:SF2">
    <property type="entry name" value="UPF0104 MEMBRANE PROTEIN MJ1595"/>
    <property type="match status" value="1"/>
</dbReference>
<evidence type="ECO:0000256" key="4">
    <source>
        <dbReference type="ARBA" id="ARBA00022692"/>
    </source>
</evidence>
<dbReference type="AlphaFoldDB" id="L0KWJ9"/>